<keyword evidence="1" id="KW-1133">Transmembrane helix</keyword>
<feature type="transmembrane region" description="Helical" evidence="1">
    <location>
        <begin position="536"/>
        <end position="553"/>
    </location>
</feature>
<accession>A0A0D1E4C6</accession>
<organism evidence="3 4">
    <name type="scientific">Mycosarcoma maydis</name>
    <name type="common">Corn smut fungus</name>
    <name type="synonym">Ustilago maydis</name>
    <dbReference type="NCBI Taxonomy" id="5270"/>
    <lineage>
        <taxon>Eukaryota</taxon>
        <taxon>Fungi</taxon>
        <taxon>Dikarya</taxon>
        <taxon>Basidiomycota</taxon>
        <taxon>Ustilaginomycotina</taxon>
        <taxon>Ustilaginomycetes</taxon>
        <taxon>Ustilaginales</taxon>
        <taxon>Ustilaginaceae</taxon>
        <taxon>Mycosarcoma</taxon>
    </lineage>
</organism>
<dbReference type="OrthoDB" id="198652at2759"/>
<dbReference type="InterPro" id="IPR027706">
    <property type="entry name" value="PGP_Pase"/>
</dbReference>
<reference evidence="3 4" key="1">
    <citation type="journal article" date="2006" name="Nature">
        <title>Insights from the genome of the biotrophic fungal plant pathogen Ustilago maydis.</title>
        <authorList>
            <person name="Kamper J."/>
            <person name="Kahmann R."/>
            <person name="Bolker M."/>
            <person name="Ma L.J."/>
            <person name="Brefort T."/>
            <person name="Saville B.J."/>
            <person name="Banuett F."/>
            <person name="Kronstad J.W."/>
            <person name="Gold S.E."/>
            <person name="Muller O."/>
            <person name="Perlin M.H."/>
            <person name="Wosten H.A."/>
            <person name="de Vries R."/>
            <person name="Ruiz-Herrera J."/>
            <person name="Reynaga-Pena C.G."/>
            <person name="Snetselaar K."/>
            <person name="McCann M."/>
            <person name="Perez-Martin J."/>
            <person name="Feldbrugge M."/>
            <person name="Basse C.W."/>
            <person name="Steinberg G."/>
            <person name="Ibeas J.I."/>
            <person name="Holloman W."/>
            <person name="Guzman P."/>
            <person name="Farman M."/>
            <person name="Stajich J.E."/>
            <person name="Sentandreu R."/>
            <person name="Gonzalez-Prieto J.M."/>
            <person name="Kennell J.C."/>
            <person name="Molina L."/>
            <person name="Schirawski J."/>
            <person name="Mendoza-Mendoza A."/>
            <person name="Greilinger D."/>
            <person name="Munch K."/>
            <person name="Rossel N."/>
            <person name="Scherer M."/>
            <person name="Vranes M."/>
            <person name="Ladendorf O."/>
            <person name="Vincon V."/>
            <person name="Fuchs U."/>
            <person name="Sandrock B."/>
            <person name="Meng S."/>
            <person name="Ho E.C."/>
            <person name="Cahill M.J."/>
            <person name="Boyce K.J."/>
            <person name="Klose J."/>
            <person name="Klosterman S.J."/>
            <person name="Deelstra H.J."/>
            <person name="Ortiz-Castellanos L."/>
            <person name="Li W."/>
            <person name="Sanchez-Alonso P."/>
            <person name="Schreier P.H."/>
            <person name="Hauser-Hahn I."/>
            <person name="Vaupel M."/>
            <person name="Koopmann E."/>
            <person name="Friedrich G."/>
            <person name="Voss H."/>
            <person name="Schluter T."/>
            <person name="Margolis J."/>
            <person name="Platt D."/>
            <person name="Swimmer C."/>
            <person name="Gnirke A."/>
            <person name="Chen F."/>
            <person name="Vysotskaia V."/>
            <person name="Mannhaupt G."/>
            <person name="Guldener U."/>
            <person name="Munsterkotter M."/>
            <person name="Haase D."/>
            <person name="Oesterheld M."/>
            <person name="Mewes H.W."/>
            <person name="Mauceli E.W."/>
            <person name="DeCaprio D."/>
            <person name="Wade C.M."/>
            <person name="Butler J."/>
            <person name="Young S."/>
            <person name="Jaffe D.B."/>
            <person name="Calvo S."/>
            <person name="Nusbaum C."/>
            <person name="Galagan J."/>
            <person name="Birren B.W."/>
        </authorList>
    </citation>
    <scope>NUCLEOTIDE SEQUENCE [LARGE SCALE GENOMIC DNA]</scope>
    <source>
        <strain evidence="4">DSM 14603 / FGSC 9021 / UM521</strain>
    </source>
</reference>
<evidence type="ECO:0000313" key="3">
    <source>
        <dbReference type="EMBL" id="KIS70536.1"/>
    </source>
</evidence>
<proteinExistence type="predicted"/>
<feature type="signal peptide" evidence="2">
    <location>
        <begin position="1"/>
        <end position="20"/>
    </location>
</feature>
<dbReference type="eggNOG" id="KOG2961">
    <property type="taxonomic scope" value="Eukaryota"/>
</dbReference>
<dbReference type="STRING" id="237631.A0A0D1E4C6"/>
<keyword evidence="4" id="KW-1185">Reference proteome</keyword>
<protein>
    <submittedName>
        <fullName evidence="3">Uncharacterized protein</fullName>
    </submittedName>
</protein>
<evidence type="ECO:0000256" key="1">
    <source>
        <dbReference type="SAM" id="Phobius"/>
    </source>
</evidence>
<dbReference type="RefSeq" id="XP_011387680.1">
    <property type="nucleotide sequence ID" value="XM_011389378.1"/>
</dbReference>
<dbReference type="EMBL" id="CM003142">
    <property type="protein sequence ID" value="KIS70536.1"/>
    <property type="molecule type" value="Genomic_DNA"/>
</dbReference>
<dbReference type="VEuPathDB" id="FungiDB:UMAG_01705"/>
<keyword evidence="2" id="KW-0732">Signal</keyword>
<dbReference type="GO" id="GO:0016791">
    <property type="term" value="F:phosphatase activity"/>
    <property type="evidence" value="ECO:0000318"/>
    <property type="project" value="GO_Central"/>
</dbReference>
<dbReference type="AlphaFoldDB" id="A0A0D1E4C6"/>
<evidence type="ECO:0000256" key="2">
    <source>
        <dbReference type="SAM" id="SignalP"/>
    </source>
</evidence>
<dbReference type="InParanoid" id="A0A0D1E4C6"/>
<gene>
    <name evidence="3" type="ORF">UMAG_01705</name>
</gene>
<dbReference type="KEGG" id="uma:UMAG_01705"/>
<dbReference type="Pfam" id="PF09419">
    <property type="entry name" value="PGP_phosphatase"/>
    <property type="match status" value="1"/>
</dbReference>
<evidence type="ECO:0000313" key="4">
    <source>
        <dbReference type="Proteomes" id="UP000000561"/>
    </source>
</evidence>
<feature type="chain" id="PRO_5002240667" evidence="2">
    <location>
        <begin position="21"/>
        <end position="646"/>
    </location>
</feature>
<dbReference type="GO" id="GO:0005737">
    <property type="term" value="C:cytoplasm"/>
    <property type="evidence" value="ECO:0000318"/>
    <property type="project" value="GO_Central"/>
</dbReference>
<keyword evidence="1" id="KW-0472">Membrane</keyword>
<sequence>MGNLSGVVAVLAVMVRPSLVVPHVQVPDIRHLDWEALHANGVRYLVFDKDNCLTAPHSDVLEPSISEAWQRCQRVFGRENILIVSNSSGSSDDPSGLGAESLSRALNVPVLCHKHKKPALGCATEALEYFVALSHDRETTLAHAQQMPPGSASIEAGSSRQSKKYLRERRRIIKTQIPVDQGSHGSILLVGDRIMTDIVVAHRMNDELWRRRKKLGLGTAQPDASTSRPSPQCISVLTTGIWAYEGRLNAMMRRLERRATSFLIGKAFQPGAPGLLSFNKSASHTGIEWQKIATVRVADSKALMTSPAETDEARFAYTRDHLPATSPIEPTLGAILIATIVRPLPPRFASVVTRMLNSRPLVWFSTNLRDGWNVMIRGLDFGVRQTGIQAHSHRSRVIAHLAQASTSTCSHHATAPSTRSGIELDEVAPRSRAEIKKHESAASLADYIESRIPRISTTWLPAMNGAAQQLRNRLSNATAPAISAQSLLARTCARKSTCATNATVERRTFCSAARRQQQMPRNVGRGGRPRVPMRNWIAAFSALVIVPGSYYLGMRLHDLKDTKAIDLNQPLAPTRAAPLLDHEQHRLRDAELIREAAHPDASRALLKASADRKSELELTLFHLVRERDDILDKLKRVQQRTVDASS</sequence>
<dbReference type="Proteomes" id="UP000000561">
    <property type="component" value="Chromosome 3"/>
</dbReference>
<name>A0A0D1E4C6_MYCMD</name>
<dbReference type="GO" id="GO:0008962">
    <property type="term" value="F:phosphatidylglycerophosphatase activity"/>
    <property type="evidence" value="ECO:0007669"/>
    <property type="project" value="InterPro"/>
</dbReference>
<keyword evidence="1" id="KW-0812">Transmembrane</keyword>
<dbReference type="GeneID" id="23562626"/>
<dbReference type="OMA" id="NCLTAPH"/>